<gene>
    <name evidence="1" type="ORF">NJ959_14685</name>
</gene>
<keyword evidence="2" id="KW-1185">Reference proteome</keyword>
<name>A0AAE3GW72_9CYAN</name>
<organism evidence="1 2">
    <name type="scientific">Limnofasciculus baicalensis BBK-W-15</name>
    <dbReference type="NCBI Taxonomy" id="2699891"/>
    <lineage>
        <taxon>Bacteria</taxon>
        <taxon>Bacillati</taxon>
        <taxon>Cyanobacteriota</taxon>
        <taxon>Cyanophyceae</taxon>
        <taxon>Coleofasciculales</taxon>
        <taxon>Coleofasciculaceae</taxon>
        <taxon>Limnofasciculus</taxon>
        <taxon>Limnofasciculus baicalensis</taxon>
    </lineage>
</organism>
<accession>A0AAE3GW72</accession>
<dbReference type="AlphaFoldDB" id="A0AAE3GW72"/>
<evidence type="ECO:0000313" key="1">
    <source>
        <dbReference type="EMBL" id="MCP2729697.1"/>
    </source>
</evidence>
<protein>
    <recommendedName>
        <fullName evidence="3">PIN domain-containing protein</fullName>
    </recommendedName>
</protein>
<proteinExistence type="predicted"/>
<reference evidence="1" key="1">
    <citation type="submission" date="2022-06" db="EMBL/GenBank/DDBJ databases">
        <title>New cyanobacteria of genus Symplocastrum in benthos of Lake Baikal.</title>
        <authorList>
            <person name="Sorokovikova E."/>
            <person name="Tikhonova I."/>
            <person name="Krasnopeev A."/>
            <person name="Evseev P."/>
            <person name="Gladkikh A."/>
            <person name="Belykh O."/>
        </authorList>
    </citation>
    <scope>NUCLEOTIDE SEQUENCE</scope>
    <source>
        <strain evidence="1">BBK-W-15</strain>
    </source>
</reference>
<evidence type="ECO:0000313" key="2">
    <source>
        <dbReference type="Proteomes" id="UP001204953"/>
    </source>
</evidence>
<evidence type="ECO:0008006" key="3">
    <source>
        <dbReference type="Google" id="ProtNLM"/>
    </source>
</evidence>
<dbReference type="EMBL" id="JAMZMM010000135">
    <property type="protein sequence ID" value="MCP2729697.1"/>
    <property type="molecule type" value="Genomic_DNA"/>
</dbReference>
<comment type="caution">
    <text evidence="1">The sequence shown here is derived from an EMBL/GenBank/DDBJ whole genome shotgun (WGS) entry which is preliminary data.</text>
</comment>
<dbReference type="Proteomes" id="UP001204953">
    <property type="component" value="Unassembled WGS sequence"/>
</dbReference>
<dbReference type="RefSeq" id="WP_254012476.1">
    <property type="nucleotide sequence ID" value="NZ_JAMZMM010000135.1"/>
</dbReference>
<sequence length="211" mass="23143">MNQSLLIDNDALLKLARYGLLDQALALFKCTPTDVSVLPAAKYRLLPAKNRLRFCKDEESAARLEAFFKTSNRLDAGLADPDLLDILNAVPNIDAGEALLFAVAANNRNTLVITGDKRSLEALCSYDSVAHVSKALAGRVVSVEVLFSMLAEYRFTLIQELVRAKPDVDKTLNNVFGVTVPADFESVKEGFASYISDLRRKTGTLLYVPSD</sequence>